<dbReference type="Proteomes" id="UP001287356">
    <property type="component" value="Unassembled WGS sequence"/>
</dbReference>
<evidence type="ECO:0000313" key="3">
    <source>
        <dbReference type="Proteomes" id="UP001287356"/>
    </source>
</evidence>
<protein>
    <submittedName>
        <fullName evidence="2">Uncharacterized protein</fullName>
    </submittedName>
</protein>
<feature type="signal peptide" evidence="1">
    <location>
        <begin position="1"/>
        <end position="21"/>
    </location>
</feature>
<reference evidence="2" key="2">
    <citation type="submission" date="2023-06" db="EMBL/GenBank/DDBJ databases">
        <authorList>
            <consortium name="Lawrence Berkeley National Laboratory"/>
            <person name="Haridas S."/>
            <person name="Hensen N."/>
            <person name="Bonometti L."/>
            <person name="Westerberg I."/>
            <person name="Brannstrom I.O."/>
            <person name="Guillou S."/>
            <person name="Cros-Aarteil S."/>
            <person name="Calhoun S."/>
            <person name="Kuo A."/>
            <person name="Mondo S."/>
            <person name="Pangilinan J."/>
            <person name="Riley R."/>
            <person name="Labutti K."/>
            <person name="Andreopoulos B."/>
            <person name="Lipzen A."/>
            <person name="Chen C."/>
            <person name="Yanf M."/>
            <person name="Daum C."/>
            <person name="Ng V."/>
            <person name="Clum A."/>
            <person name="Steindorff A."/>
            <person name="Ohm R."/>
            <person name="Martin F."/>
            <person name="Silar P."/>
            <person name="Natvig D."/>
            <person name="Lalanne C."/>
            <person name="Gautier V."/>
            <person name="Ament-Velasquez S.L."/>
            <person name="Kruys A."/>
            <person name="Hutchinson M.I."/>
            <person name="Powell A.J."/>
            <person name="Barry K."/>
            <person name="Miller A.N."/>
            <person name="Grigoriev I.V."/>
            <person name="Debuchy R."/>
            <person name="Gladieux P."/>
            <person name="Thoren M.H."/>
            <person name="Johannesson H."/>
        </authorList>
    </citation>
    <scope>NUCLEOTIDE SEQUENCE</scope>
    <source>
        <strain evidence="2">CBS 958.72</strain>
    </source>
</reference>
<feature type="chain" id="PRO_5042281617" evidence="1">
    <location>
        <begin position="22"/>
        <end position="213"/>
    </location>
</feature>
<sequence length="213" mass="22238">MGINHILSLSTFLALFGGSHAANIGRQTGLGQLGQEFDLYAWGNGIPGLPVFYADGAAVSTDLATANTLDNLVPVSFTIVPRTAGAVDKGYSFSAAPNQAARVTNSAAQAPPFNKATLFVGGRSASAQQHAVGFVADGARVPEDVRTGGFKLDARSFRVVEDSGLVHMSLYCAFPSAAIPGLWDLRWNVSNQTPETSSGVPVSLKATPEWWGG</sequence>
<keyword evidence="1" id="KW-0732">Signal</keyword>
<organism evidence="2 3">
    <name type="scientific">Lasiosphaeria ovina</name>
    <dbReference type="NCBI Taxonomy" id="92902"/>
    <lineage>
        <taxon>Eukaryota</taxon>
        <taxon>Fungi</taxon>
        <taxon>Dikarya</taxon>
        <taxon>Ascomycota</taxon>
        <taxon>Pezizomycotina</taxon>
        <taxon>Sordariomycetes</taxon>
        <taxon>Sordariomycetidae</taxon>
        <taxon>Sordariales</taxon>
        <taxon>Lasiosphaeriaceae</taxon>
        <taxon>Lasiosphaeria</taxon>
    </lineage>
</organism>
<evidence type="ECO:0000313" key="2">
    <source>
        <dbReference type="EMBL" id="KAK3375890.1"/>
    </source>
</evidence>
<keyword evidence="3" id="KW-1185">Reference proteome</keyword>
<accession>A0AAE0KHG2</accession>
<dbReference type="EMBL" id="JAULSN010000003">
    <property type="protein sequence ID" value="KAK3375890.1"/>
    <property type="molecule type" value="Genomic_DNA"/>
</dbReference>
<evidence type="ECO:0000256" key="1">
    <source>
        <dbReference type="SAM" id="SignalP"/>
    </source>
</evidence>
<reference evidence="2" key="1">
    <citation type="journal article" date="2023" name="Mol. Phylogenet. Evol.">
        <title>Genome-scale phylogeny and comparative genomics of the fungal order Sordariales.</title>
        <authorList>
            <person name="Hensen N."/>
            <person name="Bonometti L."/>
            <person name="Westerberg I."/>
            <person name="Brannstrom I.O."/>
            <person name="Guillou S."/>
            <person name="Cros-Aarteil S."/>
            <person name="Calhoun S."/>
            <person name="Haridas S."/>
            <person name="Kuo A."/>
            <person name="Mondo S."/>
            <person name="Pangilinan J."/>
            <person name="Riley R."/>
            <person name="LaButti K."/>
            <person name="Andreopoulos B."/>
            <person name="Lipzen A."/>
            <person name="Chen C."/>
            <person name="Yan M."/>
            <person name="Daum C."/>
            <person name="Ng V."/>
            <person name="Clum A."/>
            <person name="Steindorff A."/>
            <person name="Ohm R.A."/>
            <person name="Martin F."/>
            <person name="Silar P."/>
            <person name="Natvig D.O."/>
            <person name="Lalanne C."/>
            <person name="Gautier V."/>
            <person name="Ament-Velasquez S.L."/>
            <person name="Kruys A."/>
            <person name="Hutchinson M.I."/>
            <person name="Powell A.J."/>
            <person name="Barry K."/>
            <person name="Miller A.N."/>
            <person name="Grigoriev I.V."/>
            <person name="Debuchy R."/>
            <person name="Gladieux P."/>
            <person name="Hiltunen Thoren M."/>
            <person name="Johannesson H."/>
        </authorList>
    </citation>
    <scope>NUCLEOTIDE SEQUENCE</scope>
    <source>
        <strain evidence="2">CBS 958.72</strain>
    </source>
</reference>
<gene>
    <name evidence="2" type="ORF">B0T24DRAFT_718381</name>
</gene>
<proteinExistence type="predicted"/>
<comment type="caution">
    <text evidence="2">The sequence shown here is derived from an EMBL/GenBank/DDBJ whole genome shotgun (WGS) entry which is preliminary data.</text>
</comment>
<dbReference type="AlphaFoldDB" id="A0AAE0KHG2"/>
<name>A0AAE0KHG2_9PEZI</name>